<protein>
    <recommendedName>
        <fullName evidence="2">DUF503 domain-containing protein</fullName>
    </recommendedName>
</protein>
<dbReference type="PANTHER" id="PTHR36441:SF1">
    <property type="entry name" value="DUF503 DOMAIN-CONTAINING PROTEIN"/>
    <property type="match status" value="1"/>
</dbReference>
<evidence type="ECO:0008006" key="2">
    <source>
        <dbReference type="Google" id="ProtNLM"/>
    </source>
</evidence>
<sequence length="56" mass="6187">MSVAEIEMQDVHKDIAIGFACVTNEVSHANSVIDNVINYIENNTDAILEDIVIEIL</sequence>
<dbReference type="SUPFAM" id="SSF103007">
    <property type="entry name" value="Hypothetical protein TT1725"/>
    <property type="match status" value="1"/>
</dbReference>
<dbReference type="Gene3D" id="3.30.70.1120">
    <property type="entry name" value="TT1725-like"/>
    <property type="match status" value="1"/>
</dbReference>
<dbReference type="InterPro" id="IPR036746">
    <property type="entry name" value="TT1725-like_sf"/>
</dbReference>
<evidence type="ECO:0000313" key="1">
    <source>
        <dbReference type="EMBL" id="MPN08393.1"/>
    </source>
</evidence>
<dbReference type="InterPro" id="IPR007546">
    <property type="entry name" value="DUF503"/>
</dbReference>
<reference evidence="1" key="1">
    <citation type="submission" date="2019-08" db="EMBL/GenBank/DDBJ databases">
        <authorList>
            <person name="Kucharzyk K."/>
            <person name="Murdoch R.W."/>
            <person name="Higgins S."/>
            <person name="Loffler F."/>
        </authorList>
    </citation>
    <scope>NUCLEOTIDE SEQUENCE</scope>
</reference>
<accession>A0A645F7D4</accession>
<dbReference type="PANTHER" id="PTHR36441">
    <property type="entry name" value="HYPOTHETICAL CYTOSOLIC PROTEIN"/>
    <property type="match status" value="1"/>
</dbReference>
<dbReference type="EMBL" id="VSSQ01054441">
    <property type="protein sequence ID" value="MPN08393.1"/>
    <property type="molecule type" value="Genomic_DNA"/>
</dbReference>
<organism evidence="1">
    <name type="scientific">bioreactor metagenome</name>
    <dbReference type="NCBI Taxonomy" id="1076179"/>
    <lineage>
        <taxon>unclassified sequences</taxon>
        <taxon>metagenomes</taxon>
        <taxon>ecological metagenomes</taxon>
    </lineage>
</organism>
<comment type="caution">
    <text evidence="1">The sequence shown here is derived from an EMBL/GenBank/DDBJ whole genome shotgun (WGS) entry which is preliminary data.</text>
</comment>
<name>A0A645F7D4_9ZZZZ</name>
<proteinExistence type="predicted"/>
<dbReference type="AlphaFoldDB" id="A0A645F7D4"/>
<dbReference type="Pfam" id="PF04456">
    <property type="entry name" value="DUF503"/>
    <property type="match status" value="1"/>
</dbReference>
<gene>
    <name evidence="1" type="ORF">SDC9_155675</name>
</gene>